<dbReference type="GO" id="GO:0016491">
    <property type="term" value="F:oxidoreductase activity"/>
    <property type="evidence" value="ECO:0007669"/>
    <property type="project" value="InterPro"/>
</dbReference>
<dbReference type="Gene3D" id="1.10.3110.10">
    <property type="entry name" value="protoporphyrinogen ix oxidase, domain 3"/>
    <property type="match status" value="1"/>
</dbReference>
<dbReference type="InterPro" id="IPR050464">
    <property type="entry name" value="Zeta_carotene_desat/Oxidored"/>
</dbReference>
<dbReference type="Proteomes" id="UP000199039">
    <property type="component" value="Unassembled WGS sequence"/>
</dbReference>
<evidence type="ECO:0000259" key="1">
    <source>
        <dbReference type="Pfam" id="PF01593"/>
    </source>
</evidence>
<evidence type="ECO:0000313" key="3">
    <source>
        <dbReference type="Proteomes" id="UP000199039"/>
    </source>
</evidence>
<dbReference type="InterPro" id="IPR002937">
    <property type="entry name" value="Amino_oxidase"/>
</dbReference>
<organism evidence="2 3">
    <name type="scientific">Sanguibacter gelidistatuariae</name>
    <dbReference type="NCBI Taxonomy" id="1814289"/>
    <lineage>
        <taxon>Bacteria</taxon>
        <taxon>Bacillati</taxon>
        <taxon>Actinomycetota</taxon>
        <taxon>Actinomycetes</taxon>
        <taxon>Micrococcales</taxon>
        <taxon>Sanguibacteraceae</taxon>
        <taxon>Sanguibacter</taxon>
    </lineage>
</organism>
<dbReference type="STRING" id="1814289.SAMN05216410_0827"/>
<keyword evidence="3" id="KW-1185">Reference proteome</keyword>
<proteinExistence type="predicted"/>
<dbReference type="OrthoDB" id="3450553at2"/>
<gene>
    <name evidence="2" type="ORF">SAMN05216410_0827</name>
</gene>
<feature type="domain" description="Amine oxidase" evidence="1">
    <location>
        <begin position="24"/>
        <end position="482"/>
    </location>
</feature>
<dbReference type="PANTHER" id="PTHR42923">
    <property type="entry name" value="PROTOPORPHYRINOGEN OXIDASE"/>
    <property type="match status" value="1"/>
</dbReference>
<reference evidence="2 3" key="1">
    <citation type="submission" date="2016-09" db="EMBL/GenBank/DDBJ databases">
        <authorList>
            <person name="Capua I."/>
            <person name="De Benedictis P."/>
            <person name="Joannis T."/>
            <person name="Lombin L.H."/>
            <person name="Cattoli G."/>
        </authorList>
    </citation>
    <scope>NUCLEOTIDE SEQUENCE [LARGE SCALE GENOMIC DNA]</scope>
    <source>
        <strain evidence="2 3">ISLP-3</strain>
    </source>
</reference>
<dbReference type="SUPFAM" id="SSF54373">
    <property type="entry name" value="FAD-linked reductases, C-terminal domain"/>
    <property type="match status" value="1"/>
</dbReference>
<dbReference type="Gene3D" id="3.90.660.20">
    <property type="entry name" value="Protoporphyrinogen oxidase, mitochondrial, domain 2"/>
    <property type="match status" value="1"/>
</dbReference>
<dbReference type="InterPro" id="IPR036188">
    <property type="entry name" value="FAD/NAD-bd_sf"/>
</dbReference>
<dbReference type="Gene3D" id="3.50.50.60">
    <property type="entry name" value="FAD/NAD(P)-binding domain"/>
    <property type="match status" value="1"/>
</dbReference>
<accession>A0A1G6H863</accession>
<name>A0A1G6H863_9MICO</name>
<sequence length="486" mass="49621">MNQPRGLSDEAASRVDAVVVGGGVAGLVAAHLLVEGGALPVVLEATDQCGGYLAKGRLAAEGAEVWVDVGAESFAARSGVVGSLVEMLGLEIVSPAALSAWGYTPIGRRRARAFPLPAAGVLGIPGHPWAADTRRAIGLLGALRASLDAVLPAERVDASNLAALVRSRLGTRVLARLVTPVAGGVHSTDPALLDVDAVAPGLLAAYRRTGSLTGAIRALRAQAPAGSAVRGIPGGMNQLVTALERSIEASGGEIRRATSALTLRRDGDEWLVRTGPGQVLRTERVVLAASARATQALLTDLVDIGDAEPARGTDIRLVTLLVRSAALGAVPRGTGILVAPGTSVGAKASTHASAKWPWLRSRLDESFGEDVHVVRFSYGRGGAAQPDSATAPADDALVAQAVADLGELYGVMDVQILSSLVTAWDDALAPPTPASRERVARLLADVDALADRGLPGLTVTGAWVAGTGLAAVVPHAQNSARRLNVA</sequence>
<evidence type="ECO:0000313" key="2">
    <source>
        <dbReference type="EMBL" id="SDB90469.1"/>
    </source>
</evidence>
<dbReference type="PANTHER" id="PTHR42923:SF3">
    <property type="entry name" value="PROTOPORPHYRINOGEN OXIDASE"/>
    <property type="match status" value="1"/>
</dbReference>
<dbReference type="AlphaFoldDB" id="A0A1G6H863"/>
<dbReference type="RefSeq" id="WP_093180991.1">
    <property type="nucleotide sequence ID" value="NZ_FMYH01000001.1"/>
</dbReference>
<dbReference type="SUPFAM" id="SSF51905">
    <property type="entry name" value="FAD/NAD(P)-binding domain"/>
    <property type="match status" value="1"/>
</dbReference>
<protein>
    <submittedName>
        <fullName evidence="2">Oxygen-dependent protoporphyrinogen oxidase</fullName>
    </submittedName>
</protein>
<dbReference type="Pfam" id="PF01593">
    <property type="entry name" value="Amino_oxidase"/>
    <property type="match status" value="1"/>
</dbReference>
<dbReference type="EMBL" id="FMYH01000001">
    <property type="protein sequence ID" value="SDB90469.1"/>
    <property type="molecule type" value="Genomic_DNA"/>
</dbReference>